<dbReference type="OrthoDB" id="9152892at2"/>
<dbReference type="AlphaFoldDB" id="A0A515DB15"/>
<evidence type="ECO:0000313" key="2">
    <source>
        <dbReference type="Proteomes" id="UP000316798"/>
    </source>
</evidence>
<proteinExistence type="predicted"/>
<reference evidence="1 2" key="1">
    <citation type="submission" date="2019-01" db="EMBL/GenBank/DDBJ databases">
        <title>Genomic insights into a novel species Rhodoferax sp.</title>
        <authorList>
            <person name="Jin L."/>
        </authorList>
    </citation>
    <scope>NUCLEOTIDE SEQUENCE [LARGE SCALE GENOMIC DNA]</scope>
    <source>
        <strain evidence="1 2">CHu59-6-5</strain>
    </source>
</reference>
<dbReference type="RefSeq" id="WP_142818828.1">
    <property type="nucleotide sequence ID" value="NZ_CP035503.1"/>
</dbReference>
<organism evidence="1 2">
    <name type="scientific">Rhodoferax sediminis</name>
    <dbReference type="NCBI Taxonomy" id="2509614"/>
    <lineage>
        <taxon>Bacteria</taxon>
        <taxon>Pseudomonadati</taxon>
        <taxon>Pseudomonadota</taxon>
        <taxon>Betaproteobacteria</taxon>
        <taxon>Burkholderiales</taxon>
        <taxon>Comamonadaceae</taxon>
        <taxon>Rhodoferax</taxon>
    </lineage>
</organism>
<keyword evidence="2" id="KW-1185">Reference proteome</keyword>
<dbReference type="KEGG" id="rhf:EUB48_10230"/>
<accession>A0A515DB15</accession>
<protein>
    <submittedName>
        <fullName evidence="1">Anti-sigma factor</fullName>
    </submittedName>
</protein>
<dbReference type="EMBL" id="CP035503">
    <property type="protein sequence ID" value="QDL37603.1"/>
    <property type="molecule type" value="Genomic_DNA"/>
</dbReference>
<evidence type="ECO:0000313" key="1">
    <source>
        <dbReference type="EMBL" id="QDL37603.1"/>
    </source>
</evidence>
<gene>
    <name evidence="1" type="ORF">EUB48_10230</name>
</gene>
<dbReference type="Proteomes" id="UP000316798">
    <property type="component" value="Chromosome"/>
</dbReference>
<sequence>MDTPNYTPVTEDELHALLDGQLTGAKQAALQARLAQDPAAHATLVAWRAQREALRSLHGSLRDEAIPPILLAAAQRAAGARYQLDHWWRLGGMAAGVVLAFGVGWLAHGGYDHAQALRPGVVQALDKARAGQEFAHQAAVAHAVYAPEVRHPVEVTAAQQEHLVQWLSKRLGKPLKIPDLSAQGYALVGGRLLPGDDGARAQFMFQNTSGERVTLYLGAVTHDATNAHATGEPANGRGETAFRFSTDGPVPRFYWIDQGFGYALAGQLPRESLMKLADAVYQQLEPAR</sequence>
<name>A0A515DB15_9BURK</name>